<evidence type="ECO:0000313" key="7">
    <source>
        <dbReference type="Proteomes" id="UP000022141"/>
    </source>
</evidence>
<feature type="transmembrane region" description="Helical" evidence="5">
    <location>
        <begin position="265"/>
        <end position="283"/>
    </location>
</feature>
<keyword evidence="7" id="KW-1185">Reference proteome</keyword>
<feature type="transmembrane region" description="Helical" evidence="5">
    <location>
        <begin position="219"/>
        <end position="239"/>
    </location>
</feature>
<dbReference type="GO" id="GO:0016020">
    <property type="term" value="C:membrane"/>
    <property type="evidence" value="ECO:0007669"/>
    <property type="project" value="UniProtKB-SubCell"/>
</dbReference>
<dbReference type="eggNOG" id="COG2244">
    <property type="taxonomic scope" value="Bacteria"/>
</dbReference>
<feature type="transmembrane region" description="Helical" evidence="5">
    <location>
        <begin position="392"/>
        <end position="411"/>
    </location>
</feature>
<dbReference type="CDD" id="cd13128">
    <property type="entry name" value="MATE_Wzx_like"/>
    <property type="match status" value="1"/>
</dbReference>
<dbReference type="PATRIC" id="fig|1454004.3.peg.2509"/>
<dbReference type="Proteomes" id="UP000022141">
    <property type="component" value="Unassembled WGS sequence"/>
</dbReference>
<feature type="transmembrane region" description="Helical" evidence="5">
    <location>
        <begin position="20"/>
        <end position="39"/>
    </location>
</feature>
<dbReference type="InterPro" id="IPR052556">
    <property type="entry name" value="PolySynth_Transporter"/>
</dbReference>
<keyword evidence="3 5" id="KW-1133">Transmembrane helix</keyword>
<protein>
    <submittedName>
        <fullName evidence="6">Colanic acid exporter</fullName>
    </submittedName>
</protein>
<proteinExistence type="predicted"/>
<dbReference type="PANTHER" id="PTHR43424">
    <property type="entry name" value="LOCUS PUTATIVE PROTEIN 1-RELATED"/>
    <property type="match status" value="1"/>
</dbReference>
<evidence type="ECO:0000313" key="6">
    <source>
        <dbReference type="EMBL" id="EXI87564.1"/>
    </source>
</evidence>
<feature type="transmembrane region" description="Helical" evidence="5">
    <location>
        <begin position="51"/>
        <end position="69"/>
    </location>
</feature>
<organism evidence="6 7">
    <name type="scientific">Accumulibacter regalis</name>
    <dbReference type="NCBI Taxonomy" id="522306"/>
    <lineage>
        <taxon>Bacteria</taxon>
        <taxon>Pseudomonadati</taxon>
        <taxon>Pseudomonadota</taxon>
        <taxon>Betaproteobacteria</taxon>
        <taxon>Candidatus Accumulibacter</taxon>
    </lineage>
</organism>
<evidence type="ECO:0000256" key="1">
    <source>
        <dbReference type="ARBA" id="ARBA00004141"/>
    </source>
</evidence>
<dbReference type="InterPro" id="IPR002797">
    <property type="entry name" value="Polysacc_synth"/>
</dbReference>
<evidence type="ECO:0000256" key="2">
    <source>
        <dbReference type="ARBA" id="ARBA00022692"/>
    </source>
</evidence>
<accession>A0A011R8V0</accession>
<name>A0A011R8V0_ACCRE</name>
<evidence type="ECO:0000256" key="3">
    <source>
        <dbReference type="ARBA" id="ARBA00022989"/>
    </source>
</evidence>
<dbReference type="STRING" id="1454004.AW11_02428"/>
<sequence length="433" mass="46993">MEMLQPLRQGVADYVRNSIWLLLEHALRLVIGLLVGVQVARHLGPEQFGNLSYGLAIVAIAASLSRLGLDSVVVGRLIRNPAAKGTVLRTALGLRLLGASAALSLVCVLAPWMSPDPAERAYIVIIAAGLLFQTADVVDFFYQASVRNGLTARFRAVQILASAVLRLVLIWNDAGLSAFVVATLVDQILLATIYGLVMRTHKEHFSQRSRFDRQLANSLLIESTPLFVSSVFTAAYVRIDQILVRQLLGANEIGYYVAATNLSEALYFLPTLVASAVFPMLVAASQADELRYVQLRRFLYRGLVVFGISVPAATSLLAPQVIAVLYGPQFETSSGVLEIHVWTFVFVAYAALFAKILIAQGHQRILPVLTLIGLVTDIACLGLLVPRYGLPGAAWSAVLANGAIATSLLALHRPARRELIDALWFTKRSEPSA</sequence>
<feature type="transmembrane region" description="Helical" evidence="5">
    <location>
        <begin position="339"/>
        <end position="358"/>
    </location>
</feature>
<comment type="caution">
    <text evidence="6">The sequence shown here is derived from an EMBL/GenBank/DDBJ whole genome shotgun (WGS) entry which is preliminary data.</text>
</comment>
<evidence type="ECO:0000256" key="5">
    <source>
        <dbReference type="SAM" id="Phobius"/>
    </source>
</evidence>
<keyword evidence="4 5" id="KW-0472">Membrane</keyword>
<feature type="transmembrane region" description="Helical" evidence="5">
    <location>
        <begin position="120"/>
        <end position="142"/>
    </location>
</feature>
<dbReference type="Pfam" id="PF01943">
    <property type="entry name" value="Polysacc_synt"/>
    <property type="match status" value="1"/>
</dbReference>
<dbReference type="AlphaFoldDB" id="A0A011R8V0"/>
<reference evidence="6" key="1">
    <citation type="submission" date="2014-02" db="EMBL/GenBank/DDBJ databases">
        <title>Expanding our view of genomic diversity in Candidatus Accumulibacter clades.</title>
        <authorList>
            <person name="Skennerton C.T."/>
            <person name="Barr J.J."/>
            <person name="Slater F.R."/>
            <person name="Bond P.L."/>
            <person name="Tyson G.W."/>
        </authorList>
    </citation>
    <scope>NUCLEOTIDE SEQUENCE [LARGE SCALE GENOMIC DNA]</scope>
</reference>
<feature type="transmembrane region" description="Helical" evidence="5">
    <location>
        <begin position="303"/>
        <end position="327"/>
    </location>
</feature>
<comment type="subcellular location">
    <subcellularLocation>
        <location evidence="1">Membrane</location>
        <topology evidence="1">Multi-pass membrane protein</topology>
    </subcellularLocation>
</comment>
<dbReference type="EMBL" id="JEMY01000033">
    <property type="protein sequence ID" value="EXI87564.1"/>
    <property type="molecule type" value="Genomic_DNA"/>
</dbReference>
<keyword evidence="2 5" id="KW-0812">Transmembrane</keyword>
<gene>
    <name evidence="6" type="ORF">AW11_02428</name>
</gene>
<feature type="transmembrane region" description="Helical" evidence="5">
    <location>
        <begin position="365"/>
        <end position="386"/>
    </location>
</feature>
<dbReference type="PANTHER" id="PTHR43424:SF1">
    <property type="entry name" value="LOCUS PUTATIVE PROTEIN 1-RELATED"/>
    <property type="match status" value="1"/>
</dbReference>
<evidence type="ECO:0000256" key="4">
    <source>
        <dbReference type="ARBA" id="ARBA00023136"/>
    </source>
</evidence>
<feature type="transmembrane region" description="Helical" evidence="5">
    <location>
        <begin position="154"/>
        <end position="171"/>
    </location>
</feature>
<feature type="transmembrane region" description="Helical" evidence="5">
    <location>
        <begin position="177"/>
        <end position="198"/>
    </location>
</feature>
<feature type="transmembrane region" description="Helical" evidence="5">
    <location>
        <begin position="90"/>
        <end position="114"/>
    </location>
</feature>